<keyword evidence="5" id="KW-0028">Amino-acid biosynthesis</keyword>
<evidence type="ECO:0000256" key="5">
    <source>
        <dbReference type="ARBA" id="ARBA00022605"/>
    </source>
</evidence>
<dbReference type="RefSeq" id="WP_141989129.1">
    <property type="nucleotide sequence ID" value="NZ_VFRA01000001.1"/>
</dbReference>
<dbReference type="Pfam" id="PF07264">
    <property type="entry name" value="EI24"/>
    <property type="match status" value="1"/>
</dbReference>
<proteinExistence type="predicted"/>
<dbReference type="GO" id="GO:0019344">
    <property type="term" value="P:cysteine biosynthetic process"/>
    <property type="evidence" value="ECO:0007669"/>
    <property type="project" value="TreeGrafter"/>
</dbReference>
<reference evidence="11 12" key="1">
    <citation type="submission" date="2019-06" db="EMBL/GenBank/DDBJ databases">
        <title>Sequencing the genomes of 1000 actinobacteria strains.</title>
        <authorList>
            <person name="Klenk H.-P."/>
        </authorList>
    </citation>
    <scope>NUCLEOTIDE SEQUENCE [LARGE SCALE GENOMIC DNA]</scope>
    <source>
        <strain evidence="11 12">DSM 21947</strain>
    </source>
</reference>
<feature type="transmembrane region" description="Helical" evidence="10">
    <location>
        <begin position="218"/>
        <end position="243"/>
    </location>
</feature>
<evidence type="ECO:0000256" key="9">
    <source>
        <dbReference type="ARBA" id="ARBA00023136"/>
    </source>
</evidence>
<dbReference type="PANTHER" id="PTHR37468:SF1">
    <property type="entry name" value="SULFATE TRANSPORTER CYSZ"/>
    <property type="match status" value="1"/>
</dbReference>
<evidence type="ECO:0000256" key="2">
    <source>
        <dbReference type="ARBA" id="ARBA00022448"/>
    </source>
</evidence>
<dbReference type="GO" id="GO:0009675">
    <property type="term" value="F:high-affinity sulfate:proton symporter activity"/>
    <property type="evidence" value="ECO:0007669"/>
    <property type="project" value="TreeGrafter"/>
</dbReference>
<keyword evidence="8" id="KW-0764">Sulfate transport</keyword>
<feature type="transmembrane region" description="Helical" evidence="10">
    <location>
        <begin position="158"/>
        <end position="190"/>
    </location>
</feature>
<protein>
    <submittedName>
        <fullName evidence="11">CysZ protein</fullName>
    </submittedName>
</protein>
<comment type="caution">
    <text evidence="11">The sequence shown here is derived from an EMBL/GenBank/DDBJ whole genome shotgun (WGS) entry which is preliminary data.</text>
</comment>
<keyword evidence="6 10" id="KW-0812">Transmembrane</keyword>
<evidence type="ECO:0000256" key="3">
    <source>
        <dbReference type="ARBA" id="ARBA00022475"/>
    </source>
</evidence>
<dbReference type="PANTHER" id="PTHR37468">
    <property type="entry name" value="SULFATE TRANSPORTER CYSZ"/>
    <property type="match status" value="1"/>
</dbReference>
<dbReference type="InterPro" id="IPR050480">
    <property type="entry name" value="CysZ-like"/>
</dbReference>
<evidence type="ECO:0000313" key="11">
    <source>
        <dbReference type="EMBL" id="TQO18498.1"/>
    </source>
</evidence>
<dbReference type="EMBL" id="VFRA01000001">
    <property type="protein sequence ID" value="TQO18498.1"/>
    <property type="molecule type" value="Genomic_DNA"/>
</dbReference>
<keyword evidence="12" id="KW-1185">Reference proteome</keyword>
<feature type="transmembrane region" description="Helical" evidence="10">
    <location>
        <begin position="81"/>
        <end position="103"/>
    </location>
</feature>
<sequence>MIRRQLRTSTPIRDFFLGMGFLFRGFRIWATAPRLMFLGMIPAAIVGALAIVILGALIVGIGPLVAWLTPFADEWDEIPRAALRFVAGTAVVLGSVLIVVNIYTTATLMVGDAFYHKIAAHVDARHGAPEARDPQGFWKDAGRGLNEGLRLLFPTVGLALLVFALGFVPIAGAVIAATAGALLGGWLLVVELSNIPFESRGMHLTARRRLLRASRAKSLGLGTATYLVFLIPFGAVIAMPAALAGATLLTRSLLGENSGEVDSRGSGGPAEQPPTS</sequence>
<keyword evidence="4" id="KW-0997">Cell inner membrane</keyword>
<evidence type="ECO:0000256" key="4">
    <source>
        <dbReference type="ARBA" id="ARBA00022519"/>
    </source>
</evidence>
<gene>
    <name evidence="11" type="ORF">FB472_0010</name>
</gene>
<dbReference type="InterPro" id="IPR059112">
    <property type="entry name" value="CysZ/EI24"/>
</dbReference>
<dbReference type="OrthoDB" id="3375053at2"/>
<evidence type="ECO:0000256" key="1">
    <source>
        <dbReference type="ARBA" id="ARBA00004141"/>
    </source>
</evidence>
<dbReference type="Proteomes" id="UP000316560">
    <property type="component" value="Unassembled WGS sequence"/>
</dbReference>
<evidence type="ECO:0000256" key="10">
    <source>
        <dbReference type="SAM" id="Phobius"/>
    </source>
</evidence>
<evidence type="ECO:0000313" key="12">
    <source>
        <dbReference type="Proteomes" id="UP000316560"/>
    </source>
</evidence>
<dbReference type="GO" id="GO:0000103">
    <property type="term" value="P:sulfate assimilation"/>
    <property type="evidence" value="ECO:0007669"/>
    <property type="project" value="TreeGrafter"/>
</dbReference>
<keyword evidence="9 10" id="KW-0472">Membrane</keyword>
<keyword evidence="7 10" id="KW-1133">Transmembrane helix</keyword>
<keyword evidence="2" id="KW-0813">Transport</keyword>
<organism evidence="11 12">
    <name type="scientific">Rhodoglobus vestalii</name>
    <dbReference type="NCBI Taxonomy" id="193384"/>
    <lineage>
        <taxon>Bacteria</taxon>
        <taxon>Bacillati</taxon>
        <taxon>Actinomycetota</taxon>
        <taxon>Actinomycetes</taxon>
        <taxon>Micrococcales</taxon>
        <taxon>Microbacteriaceae</taxon>
        <taxon>Rhodoglobus</taxon>
    </lineage>
</organism>
<accession>A0A8H2K4D2</accession>
<evidence type="ECO:0000256" key="8">
    <source>
        <dbReference type="ARBA" id="ARBA00023032"/>
    </source>
</evidence>
<keyword evidence="3" id="KW-1003">Cell membrane</keyword>
<evidence type="ECO:0000256" key="7">
    <source>
        <dbReference type="ARBA" id="ARBA00022989"/>
    </source>
</evidence>
<feature type="transmembrane region" description="Helical" evidence="10">
    <location>
        <begin position="36"/>
        <end position="69"/>
    </location>
</feature>
<comment type="subcellular location">
    <subcellularLocation>
        <location evidence="1">Membrane</location>
        <topology evidence="1">Multi-pass membrane protein</topology>
    </subcellularLocation>
</comment>
<dbReference type="GO" id="GO:0005886">
    <property type="term" value="C:plasma membrane"/>
    <property type="evidence" value="ECO:0007669"/>
    <property type="project" value="TreeGrafter"/>
</dbReference>
<dbReference type="AlphaFoldDB" id="A0A8H2K4D2"/>
<evidence type="ECO:0000256" key="6">
    <source>
        <dbReference type="ARBA" id="ARBA00022692"/>
    </source>
</evidence>
<name>A0A8H2K4D2_9MICO</name>